<organism evidence="10 11">
    <name type="scientific">Sulfurimonas denitrificans (strain ATCC 33889 / DSM 1251)</name>
    <name type="common">Thiomicrospira denitrificans (strain ATCC 33889 / DSM 1251)</name>
    <dbReference type="NCBI Taxonomy" id="326298"/>
    <lineage>
        <taxon>Bacteria</taxon>
        <taxon>Pseudomonadati</taxon>
        <taxon>Campylobacterota</taxon>
        <taxon>Epsilonproteobacteria</taxon>
        <taxon>Campylobacterales</taxon>
        <taxon>Sulfurimonadaceae</taxon>
        <taxon>Sulfurimonas</taxon>
    </lineage>
</organism>
<feature type="transmembrane region" description="Helical" evidence="8">
    <location>
        <begin position="110"/>
        <end position="127"/>
    </location>
</feature>
<feature type="transmembrane region" description="Helical" evidence="8">
    <location>
        <begin position="59"/>
        <end position="77"/>
    </location>
</feature>
<name>Q30P63_SULDN</name>
<evidence type="ECO:0000313" key="10">
    <source>
        <dbReference type="EMBL" id="ABB45218.1"/>
    </source>
</evidence>
<evidence type="ECO:0000259" key="9">
    <source>
        <dbReference type="Pfam" id="PF00999"/>
    </source>
</evidence>
<dbReference type="STRING" id="326298.Suden_1944"/>
<dbReference type="AlphaFoldDB" id="Q30P63"/>
<proteinExistence type="predicted"/>
<dbReference type="Pfam" id="PF00999">
    <property type="entry name" value="Na_H_Exchanger"/>
    <property type="match status" value="1"/>
</dbReference>
<evidence type="ECO:0000256" key="5">
    <source>
        <dbReference type="ARBA" id="ARBA00022989"/>
    </source>
</evidence>
<evidence type="ECO:0000313" key="11">
    <source>
        <dbReference type="Proteomes" id="UP000002714"/>
    </source>
</evidence>
<feature type="transmembrane region" description="Helical" evidence="8">
    <location>
        <begin position="31"/>
        <end position="47"/>
    </location>
</feature>
<feature type="transmembrane region" description="Helical" evidence="8">
    <location>
        <begin position="139"/>
        <end position="162"/>
    </location>
</feature>
<evidence type="ECO:0000256" key="3">
    <source>
        <dbReference type="ARBA" id="ARBA00022449"/>
    </source>
</evidence>
<evidence type="ECO:0000256" key="4">
    <source>
        <dbReference type="ARBA" id="ARBA00022692"/>
    </source>
</evidence>
<reference evidence="10 11" key="1">
    <citation type="journal article" date="2008" name="Appl. Environ. Microbiol.">
        <title>Genome of the epsilonproteobacterial chemolithoautotroph Sulfurimonas denitrificans.</title>
        <authorList>
            <person name="Sievert S.M."/>
            <person name="Scott K.M."/>
            <person name="Klotz M.G."/>
            <person name="Chain P.S.G."/>
            <person name="Hauser L.J."/>
            <person name="Hemp J."/>
            <person name="Huegler M."/>
            <person name="Land M."/>
            <person name="Lapidus A."/>
            <person name="Larimer F.W."/>
            <person name="Lucas S."/>
            <person name="Malfatti S.A."/>
            <person name="Meyer F."/>
            <person name="Paulsen I.T."/>
            <person name="Ren Q."/>
            <person name="Simon J."/>
            <person name="Bailey K."/>
            <person name="Diaz E."/>
            <person name="Fitzpatrick K.A."/>
            <person name="Glover B."/>
            <person name="Gwatney N."/>
            <person name="Korajkic A."/>
            <person name="Long A."/>
            <person name="Mobberley J.M."/>
            <person name="Pantry S.N."/>
            <person name="Pazder G."/>
            <person name="Peterson S."/>
            <person name="Quintanilla J.D."/>
            <person name="Sprinkle R."/>
            <person name="Stephens J."/>
            <person name="Thomas P."/>
            <person name="Vaughn R."/>
            <person name="Weber M.J."/>
            <person name="Wooten L.L."/>
        </authorList>
    </citation>
    <scope>NUCLEOTIDE SEQUENCE [LARGE SCALE GENOMIC DNA]</scope>
    <source>
        <strain evidence="11">ATCC 33889 / DSM 1251</strain>
    </source>
</reference>
<feature type="transmembrane region" description="Helical" evidence="8">
    <location>
        <begin position="323"/>
        <end position="344"/>
    </location>
</feature>
<feature type="transmembrane region" description="Helical" evidence="8">
    <location>
        <begin position="174"/>
        <end position="198"/>
    </location>
</feature>
<dbReference type="eggNOG" id="COG0475">
    <property type="taxonomic scope" value="Bacteria"/>
</dbReference>
<dbReference type="InterPro" id="IPR038770">
    <property type="entry name" value="Na+/solute_symporter_sf"/>
</dbReference>
<dbReference type="PANTHER" id="PTHR43562:SF1">
    <property type="entry name" value="NA(+)_H(+) ANTIPORTER YJBQ-RELATED"/>
    <property type="match status" value="1"/>
</dbReference>
<dbReference type="OrthoDB" id="9793589at2"/>
<dbReference type="GO" id="GO:0015297">
    <property type="term" value="F:antiporter activity"/>
    <property type="evidence" value="ECO:0007669"/>
    <property type="project" value="UniProtKB-KW"/>
</dbReference>
<dbReference type="KEGG" id="tdn:Suden_1944"/>
<dbReference type="RefSeq" id="WP_011373558.1">
    <property type="nucleotide sequence ID" value="NC_007575.1"/>
</dbReference>
<comment type="subcellular location">
    <subcellularLocation>
        <location evidence="1">Membrane</location>
        <topology evidence="1">Multi-pass membrane protein</topology>
    </subcellularLocation>
</comment>
<keyword evidence="3" id="KW-0050">Antiport</keyword>
<feature type="domain" description="Cation/H+ exchanger transmembrane" evidence="9">
    <location>
        <begin position="12"/>
        <end position="380"/>
    </location>
</feature>
<dbReference type="GO" id="GO:0016020">
    <property type="term" value="C:membrane"/>
    <property type="evidence" value="ECO:0007669"/>
    <property type="project" value="UniProtKB-SubCell"/>
</dbReference>
<dbReference type="HOGENOM" id="CLU_005126_7_1_7"/>
<evidence type="ECO:0000256" key="7">
    <source>
        <dbReference type="ARBA" id="ARBA00023136"/>
    </source>
</evidence>
<evidence type="ECO:0000256" key="8">
    <source>
        <dbReference type="SAM" id="Phobius"/>
    </source>
</evidence>
<feature type="transmembrane region" description="Helical" evidence="8">
    <location>
        <begin position="218"/>
        <end position="249"/>
    </location>
</feature>
<keyword evidence="5 8" id="KW-1133">Transmembrane helix</keyword>
<evidence type="ECO:0000256" key="6">
    <source>
        <dbReference type="ARBA" id="ARBA00023065"/>
    </source>
</evidence>
<feature type="transmembrane region" description="Helical" evidence="8">
    <location>
        <begin position="292"/>
        <end position="316"/>
    </location>
</feature>
<dbReference type="PANTHER" id="PTHR43562">
    <property type="entry name" value="NAPA-TYPE SODIUM/HYDROGEN ANTIPORTER"/>
    <property type="match status" value="1"/>
</dbReference>
<dbReference type="EMBL" id="CP000153">
    <property type="protein sequence ID" value="ABB45218.1"/>
    <property type="molecule type" value="Genomic_DNA"/>
</dbReference>
<keyword evidence="11" id="KW-1185">Reference proteome</keyword>
<gene>
    <name evidence="10" type="ordered locus">Suden_1944</name>
</gene>
<accession>Q30P63</accession>
<dbReference type="GO" id="GO:1902600">
    <property type="term" value="P:proton transmembrane transport"/>
    <property type="evidence" value="ECO:0007669"/>
    <property type="project" value="InterPro"/>
</dbReference>
<keyword evidence="2" id="KW-0813">Transport</keyword>
<dbReference type="Proteomes" id="UP000002714">
    <property type="component" value="Chromosome"/>
</dbReference>
<feature type="transmembrane region" description="Helical" evidence="8">
    <location>
        <begin position="261"/>
        <end position="280"/>
    </location>
</feature>
<dbReference type="Gene3D" id="1.20.1530.20">
    <property type="match status" value="1"/>
</dbReference>
<keyword evidence="4 8" id="KW-0812">Transmembrane</keyword>
<dbReference type="InterPro" id="IPR006153">
    <property type="entry name" value="Cation/H_exchanger_TM"/>
</dbReference>
<keyword evidence="7 8" id="KW-0472">Membrane</keyword>
<feature type="transmembrane region" description="Helical" evidence="8">
    <location>
        <begin position="83"/>
        <end position="103"/>
    </location>
</feature>
<evidence type="ECO:0000256" key="1">
    <source>
        <dbReference type="ARBA" id="ARBA00004141"/>
    </source>
</evidence>
<protein>
    <submittedName>
        <fullName evidence="10">Sodium/hydrogen exchanger</fullName>
    </submittedName>
</protein>
<feature type="transmembrane region" description="Helical" evidence="8">
    <location>
        <begin position="356"/>
        <end position="378"/>
    </location>
</feature>
<keyword evidence="6" id="KW-0406">Ion transport</keyword>
<evidence type="ECO:0000256" key="2">
    <source>
        <dbReference type="ARBA" id="ARBA00022448"/>
    </source>
</evidence>
<sequence length="382" mass="42961">MQSVALLSGIVILILVAPLFARTLKVSVAVVEIILGALVVWLGFIDGNNEQFKDIAKIGFFYLMFLAGVEVNIRKFITFKDKYIKNIILYFSSLYGISFLLYFIFDLNPVYIVVIPIVSLGMIMVLINEHGKEHKWLELSLIIGVIGELISISALVIFDAIAVHGFGEEFYKNISILIVVLIVTVYVFKALSILFWWFPALRKTIMPDNDSMSQDIRVSMALFFILIAIMQYLHIDMVLGAFIAGVFIANFFEHKVELPQTLHRVGFGFLVPLFFIYVGTTLDINVLLTINILFEASLIVMAMVLARIVSSFVAYYRYLGVRGTILFSLGDSMPLTFLIAIATIAISNNAISLDEYYAFVLAAIIEAIVIMIVIKFILKKIK</sequence>